<feature type="domain" description="Tyr recombinase" evidence="2">
    <location>
        <begin position="19"/>
        <end position="111"/>
    </location>
</feature>
<evidence type="ECO:0000256" key="1">
    <source>
        <dbReference type="ARBA" id="ARBA00023172"/>
    </source>
</evidence>
<dbReference type="Pfam" id="PF00589">
    <property type="entry name" value="Phage_integrase"/>
    <property type="match status" value="1"/>
</dbReference>
<dbReference type="Proteomes" id="UP001597459">
    <property type="component" value="Unassembled WGS sequence"/>
</dbReference>
<protein>
    <submittedName>
        <fullName evidence="3">Tyrosine-type recombinase/integrase</fullName>
    </submittedName>
</protein>
<organism evidence="3 4">
    <name type="scientific">Aquimarina hainanensis</name>
    <dbReference type="NCBI Taxonomy" id="1578017"/>
    <lineage>
        <taxon>Bacteria</taxon>
        <taxon>Pseudomonadati</taxon>
        <taxon>Bacteroidota</taxon>
        <taxon>Flavobacteriia</taxon>
        <taxon>Flavobacteriales</taxon>
        <taxon>Flavobacteriaceae</taxon>
        <taxon>Aquimarina</taxon>
    </lineage>
</organism>
<reference evidence="4" key="1">
    <citation type="journal article" date="2019" name="Int. J. Syst. Evol. Microbiol.">
        <title>The Global Catalogue of Microorganisms (GCM) 10K type strain sequencing project: providing services to taxonomists for standard genome sequencing and annotation.</title>
        <authorList>
            <consortium name="The Broad Institute Genomics Platform"/>
            <consortium name="The Broad Institute Genome Sequencing Center for Infectious Disease"/>
            <person name="Wu L."/>
            <person name="Ma J."/>
        </authorList>
    </citation>
    <scope>NUCLEOTIDE SEQUENCE [LARGE SCALE GENOMIC DNA]</scope>
    <source>
        <strain evidence="4">KCTC 42423</strain>
    </source>
</reference>
<dbReference type="RefSeq" id="WP_378297931.1">
    <property type="nucleotide sequence ID" value="NZ_JBHULX010000001.1"/>
</dbReference>
<dbReference type="EMBL" id="JBHULX010000001">
    <property type="protein sequence ID" value="MFD2589681.1"/>
    <property type="molecule type" value="Genomic_DNA"/>
</dbReference>
<evidence type="ECO:0000259" key="2">
    <source>
        <dbReference type="Pfam" id="PF00589"/>
    </source>
</evidence>
<gene>
    <name evidence="3" type="ORF">ACFSTE_02495</name>
</gene>
<dbReference type="Gene3D" id="1.10.443.10">
    <property type="entry name" value="Intergrase catalytic core"/>
    <property type="match status" value="1"/>
</dbReference>
<dbReference type="SUPFAM" id="SSF56349">
    <property type="entry name" value="DNA breaking-rejoining enzymes"/>
    <property type="match status" value="1"/>
</dbReference>
<accession>A0ABW5N4M3</accession>
<dbReference type="InterPro" id="IPR011010">
    <property type="entry name" value="DNA_brk_join_enz"/>
</dbReference>
<comment type="caution">
    <text evidence="3">The sequence shown here is derived from an EMBL/GenBank/DDBJ whole genome shotgun (WGS) entry which is preliminary data.</text>
</comment>
<evidence type="ECO:0000313" key="3">
    <source>
        <dbReference type="EMBL" id="MFD2589681.1"/>
    </source>
</evidence>
<keyword evidence="4" id="KW-1185">Reference proteome</keyword>
<dbReference type="InterPro" id="IPR013762">
    <property type="entry name" value="Integrase-like_cat_sf"/>
</dbReference>
<dbReference type="InterPro" id="IPR002104">
    <property type="entry name" value="Integrase_catalytic"/>
</dbReference>
<name>A0ABW5N4M3_9FLAO</name>
<keyword evidence="1" id="KW-0233">DNA recombination</keyword>
<evidence type="ECO:0000313" key="4">
    <source>
        <dbReference type="Proteomes" id="UP001597459"/>
    </source>
</evidence>
<sequence>MPQTLKGADHLYLNCKKFYKNQKNSNADYIFPELKKTKKDYLRDIYRKTKTANKKFNLYLKKVGKLTEIYKKITMHIARHSFRNIAGDKISPRMLQKLYRHSHLSTTIGYQGNFIHKEADDTLV</sequence>
<proteinExistence type="predicted"/>